<organism evidence="1 2">
    <name type="scientific">Batillaria attramentaria</name>
    <dbReference type="NCBI Taxonomy" id="370345"/>
    <lineage>
        <taxon>Eukaryota</taxon>
        <taxon>Metazoa</taxon>
        <taxon>Spiralia</taxon>
        <taxon>Lophotrochozoa</taxon>
        <taxon>Mollusca</taxon>
        <taxon>Gastropoda</taxon>
        <taxon>Caenogastropoda</taxon>
        <taxon>Sorbeoconcha</taxon>
        <taxon>Cerithioidea</taxon>
        <taxon>Batillariidae</taxon>
        <taxon>Batillaria</taxon>
    </lineage>
</organism>
<reference evidence="1 2" key="1">
    <citation type="journal article" date="2023" name="Sci. Data">
        <title>Genome assembly of the Korean intertidal mud-creeper Batillaria attramentaria.</title>
        <authorList>
            <person name="Patra A.K."/>
            <person name="Ho P.T."/>
            <person name="Jun S."/>
            <person name="Lee S.J."/>
            <person name="Kim Y."/>
            <person name="Won Y.J."/>
        </authorList>
    </citation>
    <scope>NUCLEOTIDE SEQUENCE [LARGE SCALE GENOMIC DNA]</scope>
    <source>
        <strain evidence="1">Wonlab-2016</strain>
    </source>
</reference>
<dbReference type="Proteomes" id="UP001519460">
    <property type="component" value="Unassembled WGS sequence"/>
</dbReference>
<accession>A0ABD0MBQ2</accession>
<gene>
    <name evidence="1" type="ORF">BaRGS_00000009</name>
</gene>
<evidence type="ECO:0000313" key="2">
    <source>
        <dbReference type="Proteomes" id="UP001519460"/>
    </source>
</evidence>
<feature type="non-terminal residue" evidence="1">
    <location>
        <position position="55"/>
    </location>
</feature>
<dbReference type="EMBL" id="JACVVK020000001">
    <property type="protein sequence ID" value="KAK7508443.1"/>
    <property type="molecule type" value="Genomic_DNA"/>
</dbReference>
<comment type="caution">
    <text evidence="1">The sequence shown here is derived from an EMBL/GenBank/DDBJ whole genome shotgun (WGS) entry which is preliminary data.</text>
</comment>
<keyword evidence="2" id="KW-1185">Reference proteome</keyword>
<sequence>MQISQTNGRLPRSFRLASDGIRKEGMRTVNRTPWDCELIILSSANSTGSRDSRKK</sequence>
<protein>
    <submittedName>
        <fullName evidence="1">Uncharacterized protein</fullName>
    </submittedName>
</protein>
<proteinExistence type="predicted"/>
<dbReference type="AlphaFoldDB" id="A0ABD0MBQ2"/>
<name>A0ABD0MBQ2_9CAEN</name>
<evidence type="ECO:0000313" key="1">
    <source>
        <dbReference type="EMBL" id="KAK7508443.1"/>
    </source>
</evidence>